<evidence type="ECO:0000313" key="12">
    <source>
        <dbReference type="Proteomes" id="UP001163624"/>
    </source>
</evidence>
<feature type="domain" description="ABC transmembrane type-1" evidence="10">
    <location>
        <begin position="19"/>
        <end position="207"/>
    </location>
</feature>
<dbReference type="Gene3D" id="1.10.3720.10">
    <property type="entry name" value="MetI-like"/>
    <property type="match status" value="1"/>
</dbReference>
<evidence type="ECO:0000256" key="9">
    <source>
        <dbReference type="RuleBase" id="RU363032"/>
    </source>
</evidence>
<comment type="similarity">
    <text evidence="2">Belongs to the binding-protein-dependent transport system permease family. HisMQ subfamily.</text>
</comment>
<protein>
    <submittedName>
        <fullName evidence="11">Amino acid ABC transporter permease</fullName>
    </submittedName>
</protein>
<feature type="transmembrane region" description="Helical" evidence="9">
    <location>
        <begin position="188"/>
        <end position="210"/>
    </location>
</feature>
<dbReference type="PANTHER" id="PTHR30614">
    <property type="entry name" value="MEMBRANE COMPONENT OF AMINO ACID ABC TRANSPORTER"/>
    <property type="match status" value="1"/>
</dbReference>
<dbReference type="CDD" id="cd06261">
    <property type="entry name" value="TM_PBP2"/>
    <property type="match status" value="1"/>
</dbReference>
<feature type="transmembrane region" description="Helical" evidence="9">
    <location>
        <begin position="20"/>
        <end position="42"/>
    </location>
</feature>
<reference evidence="11" key="1">
    <citation type="submission" date="2022-11" db="EMBL/GenBank/DDBJ databases">
        <title>Pseudomonas triclosanedens sp. nov., a triclosan degrader isolated from activated sludge.</title>
        <authorList>
            <person name="Yin Y."/>
            <person name="Lu Z."/>
        </authorList>
    </citation>
    <scope>NUCLEOTIDE SEQUENCE</scope>
    <source>
        <strain evidence="11">ZM23</strain>
    </source>
</reference>
<proteinExistence type="inferred from homology"/>
<sequence>MKEMLLMWVEWFPQLVDGYLLSLKVAGVSILVGIPLGLFFALTVGARSKATRALVLCLIEVGRGGPVLILLQFFYFGLPQAGLTLSSFTASIIALAWCTGSYTSEIIRAGLNAVPKGQQEAATTIGLSYLDTLRIVILPQGLRIAIPPLLGFALVILQTTSLCFTIALPELVGVANEIGSNTFNYMSVMVLTGLMYAAVCIPATLLVGRLEHHLSRHER</sequence>
<dbReference type="InterPro" id="IPR000515">
    <property type="entry name" value="MetI-like"/>
</dbReference>
<dbReference type="SUPFAM" id="SSF161098">
    <property type="entry name" value="MetI-like"/>
    <property type="match status" value="1"/>
</dbReference>
<dbReference type="NCBIfam" id="TIGR01726">
    <property type="entry name" value="HEQRo_perm_3TM"/>
    <property type="match status" value="1"/>
</dbReference>
<dbReference type="Pfam" id="PF00528">
    <property type="entry name" value="BPD_transp_1"/>
    <property type="match status" value="1"/>
</dbReference>
<keyword evidence="4" id="KW-1003">Cell membrane</keyword>
<evidence type="ECO:0000313" key="11">
    <source>
        <dbReference type="EMBL" id="WAI51718.1"/>
    </source>
</evidence>
<gene>
    <name evidence="11" type="ORF">OU419_10860</name>
</gene>
<keyword evidence="12" id="KW-1185">Reference proteome</keyword>
<keyword evidence="3 9" id="KW-0813">Transport</keyword>
<keyword evidence="6" id="KW-0029">Amino-acid transport</keyword>
<dbReference type="PROSITE" id="PS50928">
    <property type="entry name" value="ABC_TM1"/>
    <property type="match status" value="1"/>
</dbReference>
<comment type="subcellular location">
    <subcellularLocation>
        <location evidence="1">Cell inner membrane</location>
        <topology evidence="1">Multi-pass membrane protein</topology>
    </subcellularLocation>
    <subcellularLocation>
        <location evidence="9">Cell membrane</location>
        <topology evidence="9">Multi-pass membrane protein</topology>
    </subcellularLocation>
</comment>
<keyword evidence="5 9" id="KW-0812">Transmembrane</keyword>
<feature type="transmembrane region" description="Helical" evidence="9">
    <location>
        <begin position="54"/>
        <end position="75"/>
    </location>
</feature>
<evidence type="ECO:0000256" key="8">
    <source>
        <dbReference type="ARBA" id="ARBA00023136"/>
    </source>
</evidence>
<evidence type="ECO:0000256" key="7">
    <source>
        <dbReference type="ARBA" id="ARBA00022989"/>
    </source>
</evidence>
<evidence type="ECO:0000256" key="2">
    <source>
        <dbReference type="ARBA" id="ARBA00010072"/>
    </source>
</evidence>
<evidence type="ECO:0000256" key="3">
    <source>
        <dbReference type="ARBA" id="ARBA00022448"/>
    </source>
</evidence>
<evidence type="ECO:0000256" key="6">
    <source>
        <dbReference type="ARBA" id="ARBA00022970"/>
    </source>
</evidence>
<dbReference type="EMBL" id="CP113432">
    <property type="protein sequence ID" value="WAI51718.1"/>
    <property type="molecule type" value="Genomic_DNA"/>
</dbReference>
<feature type="transmembrane region" description="Helical" evidence="9">
    <location>
        <begin position="81"/>
        <end position="98"/>
    </location>
</feature>
<keyword evidence="7 9" id="KW-1133">Transmembrane helix</keyword>
<dbReference type="InterPro" id="IPR010065">
    <property type="entry name" value="AA_ABC_transptr_permease_3TM"/>
</dbReference>
<evidence type="ECO:0000256" key="4">
    <source>
        <dbReference type="ARBA" id="ARBA00022475"/>
    </source>
</evidence>
<dbReference type="InterPro" id="IPR043429">
    <property type="entry name" value="ArtM/GltK/GlnP/TcyL/YhdX-like"/>
</dbReference>
<dbReference type="Proteomes" id="UP001163624">
    <property type="component" value="Chromosome"/>
</dbReference>
<evidence type="ECO:0000259" key="10">
    <source>
        <dbReference type="PROSITE" id="PS50928"/>
    </source>
</evidence>
<feature type="transmembrane region" description="Helical" evidence="9">
    <location>
        <begin position="144"/>
        <end position="168"/>
    </location>
</feature>
<evidence type="ECO:0000256" key="1">
    <source>
        <dbReference type="ARBA" id="ARBA00004429"/>
    </source>
</evidence>
<name>A0ABY7A3N2_9PSED</name>
<dbReference type="RefSeq" id="WP_254472162.1">
    <property type="nucleotide sequence ID" value="NZ_CP113432.1"/>
</dbReference>
<organism evidence="11 12">
    <name type="scientific">Pseudomonas triclosanedens</name>
    <dbReference type="NCBI Taxonomy" id="2961893"/>
    <lineage>
        <taxon>Bacteria</taxon>
        <taxon>Pseudomonadati</taxon>
        <taxon>Pseudomonadota</taxon>
        <taxon>Gammaproteobacteria</taxon>
        <taxon>Pseudomonadales</taxon>
        <taxon>Pseudomonadaceae</taxon>
        <taxon>Pseudomonas</taxon>
    </lineage>
</organism>
<evidence type="ECO:0000256" key="5">
    <source>
        <dbReference type="ARBA" id="ARBA00022692"/>
    </source>
</evidence>
<accession>A0ABY7A3N2</accession>
<keyword evidence="8 9" id="KW-0472">Membrane</keyword>
<dbReference type="InterPro" id="IPR035906">
    <property type="entry name" value="MetI-like_sf"/>
</dbReference>
<dbReference type="PANTHER" id="PTHR30614:SF0">
    <property type="entry name" value="L-CYSTINE TRANSPORT SYSTEM PERMEASE PROTEIN TCYL"/>
    <property type="match status" value="1"/>
</dbReference>